<dbReference type="EMBL" id="CP045503">
    <property type="protein sequence ID" value="QPG57936.1"/>
    <property type="molecule type" value="Genomic_DNA"/>
</dbReference>
<proteinExistence type="predicted"/>
<evidence type="ECO:0000313" key="2">
    <source>
        <dbReference type="EMBL" id="QPG57936.1"/>
    </source>
</evidence>
<keyword evidence="1" id="KW-0732">Signal</keyword>
<dbReference type="Proteomes" id="UP000316416">
    <property type="component" value="Chromosome"/>
</dbReference>
<evidence type="ECO:0000256" key="1">
    <source>
        <dbReference type="SAM" id="SignalP"/>
    </source>
</evidence>
<sequence>MKKKLLLSTLLASTFLLSSQAGATQQTGTANFNLVYPITVTQNTPMEFGDIDVSVDGTCSLDYADTTAGPSCIAGGATAASGDFTISSADGSVTIGLSAPDTTVPGVTFTPTVASSTVTVASNTANLKIGGTVTVAAATATAGAHSLTYTVDVTY</sequence>
<name>A0ABX6V7V5_9GAMM</name>
<feature type="chain" id="PRO_5045737235" evidence="1">
    <location>
        <begin position="24"/>
        <end position="155"/>
    </location>
</feature>
<evidence type="ECO:0000313" key="3">
    <source>
        <dbReference type="Proteomes" id="UP000316416"/>
    </source>
</evidence>
<accession>A0ABX6V7V5</accession>
<keyword evidence="3" id="KW-1185">Reference proteome</keyword>
<organism evidence="2 3">
    <name type="scientific">Shewanella eurypsychrophilus</name>
    <dbReference type="NCBI Taxonomy" id="2593656"/>
    <lineage>
        <taxon>Bacteria</taxon>
        <taxon>Pseudomonadati</taxon>
        <taxon>Pseudomonadota</taxon>
        <taxon>Gammaproteobacteria</taxon>
        <taxon>Alteromonadales</taxon>
        <taxon>Shewanellaceae</taxon>
        <taxon>Shewanella</taxon>
    </lineage>
</organism>
<feature type="signal peptide" evidence="1">
    <location>
        <begin position="1"/>
        <end position="23"/>
    </location>
</feature>
<reference evidence="2" key="1">
    <citation type="submission" date="2021-07" db="EMBL/GenBank/DDBJ databases">
        <title>Shewanella sp. YLB-07 whole genome sequence.</title>
        <authorList>
            <person name="Yu L."/>
        </authorList>
    </citation>
    <scope>NUCLEOTIDE SEQUENCE</scope>
    <source>
        <strain evidence="2">YLB-08</strain>
    </source>
</reference>
<gene>
    <name evidence="2" type="ORF">FM038_011060</name>
</gene>
<dbReference type="RefSeq" id="WP_142870635.1">
    <property type="nucleotide sequence ID" value="NZ_CP045503.2"/>
</dbReference>
<protein>
    <submittedName>
        <fullName evidence="2">DUF4402 domain-containing protein</fullName>
    </submittedName>
</protein>